<dbReference type="EMBL" id="SODL02000002">
    <property type="protein sequence ID" value="MCP2366915.1"/>
    <property type="molecule type" value="Genomic_DNA"/>
</dbReference>
<reference evidence="2" key="1">
    <citation type="submission" date="2016-10" db="EMBL/GenBank/DDBJ databases">
        <authorList>
            <person name="de Groot N.N."/>
        </authorList>
    </citation>
    <scope>NUCLEOTIDE SEQUENCE [LARGE SCALE GENOMIC DNA]</scope>
    <source>
        <strain evidence="2">CPCC 202695</strain>
    </source>
</reference>
<sequence>MPRRVGDFRGLTQPSRARLLRAIQRAPGRRANELADECELPLNTARDHLRVLEGEGLIRAESRPVGGRGRPPLVFHPVRESTSNDAARHRVTAARRRGALLRAVVGEPDRGRDDAVAQLDVLYEHLDDAGLEPVVDEDALTFELAPCRYHRLIDSDQALVCSMHERLVRDVLHQVDGPLVLQRLDPFVTEHRCRLVLARREASVEAG</sequence>
<evidence type="ECO:0000313" key="1">
    <source>
        <dbReference type="EMBL" id="MCP2366915.1"/>
    </source>
</evidence>
<accession>A0A1H1Z432</accession>
<keyword evidence="4" id="KW-1185">Reference proteome</keyword>
<dbReference type="Pfam" id="PF12840">
    <property type="entry name" value="HTH_20"/>
    <property type="match status" value="1"/>
</dbReference>
<dbReference type="InterPro" id="IPR011991">
    <property type="entry name" value="ArsR-like_HTH"/>
</dbReference>
<protein>
    <submittedName>
        <fullName evidence="1">ArsR family transcriptional regulator</fullName>
    </submittedName>
    <submittedName>
        <fullName evidence="2">Predicted transcriptional regulator, ArsR family</fullName>
    </submittedName>
</protein>
<dbReference type="AlphaFoldDB" id="A0A1H1Z432"/>
<dbReference type="InterPro" id="IPR036388">
    <property type="entry name" value="WH-like_DNA-bd_sf"/>
</dbReference>
<dbReference type="SUPFAM" id="SSF46785">
    <property type="entry name" value="Winged helix' DNA-binding domain"/>
    <property type="match status" value="1"/>
</dbReference>
<evidence type="ECO:0000313" key="3">
    <source>
        <dbReference type="Proteomes" id="UP000199482"/>
    </source>
</evidence>
<evidence type="ECO:0000313" key="4">
    <source>
        <dbReference type="Proteomes" id="UP000893823"/>
    </source>
</evidence>
<reference evidence="1" key="3">
    <citation type="submission" date="2022-06" db="EMBL/GenBank/DDBJ databases">
        <title>Genomic Encyclopedia of Type Strains, Phase III (KMG-III): the genomes of soil and plant-associated and newly described type strains.</title>
        <authorList>
            <person name="Whitman W."/>
        </authorList>
    </citation>
    <scope>NUCLEOTIDE SEQUENCE</scope>
    <source>
        <strain evidence="1">CPCC 202695</strain>
    </source>
</reference>
<proteinExistence type="predicted"/>
<evidence type="ECO:0000313" key="2">
    <source>
        <dbReference type="EMBL" id="SDT28359.1"/>
    </source>
</evidence>
<dbReference type="CDD" id="cd00090">
    <property type="entry name" value="HTH_ARSR"/>
    <property type="match status" value="1"/>
</dbReference>
<dbReference type="Gene3D" id="1.10.10.10">
    <property type="entry name" value="Winged helix-like DNA-binding domain superfamily/Winged helix DNA-binding domain"/>
    <property type="match status" value="1"/>
</dbReference>
<dbReference type="STRING" id="589382.SAMN04489721_2993"/>
<dbReference type="EMBL" id="LT629755">
    <property type="protein sequence ID" value="SDT28359.1"/>
    <property type="molecule type" value="Genomic_DNA"/>
</dbReference>
<organism evidence="2 3">
    <name type="scientific">Agromyces flavus</name>
    <dbReference type="NCBI Taxonomy" id="589382"/>
    <lineage>
        <taxon>Bacteria</taxon>
        <taxon>Bacillati</taxon>
        <taxon>Actinomycetota</taxon>
        <taxon>Actinomycetes</taxon>
        <taxon>Micrococcales</taxon>
        <taxon>Microbacteriaceae</taxon>
        <taxon>Agromyces</taxon>
    </lineage>
</organism>
<dbReference type="RefSeq" id="WP_092674112.1">
    <property type="nucleotide sequence ID" value="NZ_BMDN01000002.1"/>
</dbReference>
<reference evidence="3" key="2">
    <citation type="submission" date="2016-10" db="EMBL/GenBank/DDBJ databases">
        <authorList>
            <person name="Varghese N."/>
            <person name="Submissions S."/>
        </authorList>
    </citation>
    <scope>NUCLEOTIDE SEQUENCE [LARGE SCALE GENOMIC DNA]</scope>
    <source>
        <strain evidence="3">CPCC 202695</strain>
    </source>
</reference>
<dbReference type="InterPro" id="IPR036390">
    <property type="entry name" value="WH_DNA-bd_sf"/>
</dbReference>
<dbReference type="Proteomes" id="UP000199482">
    <property type="component" value="Chromosome I"/>
</dbReference>
<dbReference type="Proteomes" id="UP000893823">
    <property type="component" value="Unassembled WGS sequence"/>
</dbReference>
<name>A0A1H1Z432_9MICO</name>
<dbReference type="OrthoDB" id="3399802at2"/>
<gene>
    <name evidence="1" type="ORF">BCL57_001069</name>
    <name evidence="2" type="ORF">SAMN04489721_2993</name>
</gene>